<dbReference type="InterPro" id="IPR008258">
    <property type="entry name" value="Transglycosylase_SLT_dom_1"/>
</dbReference>
<dbReference type="OrthoDB" id="9815002at2"/>
<feature type="transmembrane region" description="Helical" evidence="1">
    <location>
        <begin position="218"/>
        <end position="237"/>
    </location>
</feature>
<keyword evidence="1" id="KW-0472">Membrane</keyword>
<feature type="domain" description="Transglycosylase SLT" evidence="2">
    <location>
        <begin position="64"/>
        <end position="183"/>
    </location>
</feature>
<evidence type="ECO:0000313" key="3">
    <source>
        <dbReference type="EMBL" id="TCL38337.1"/>
    </source>
</evidence>
<keyword evidence="1" id="KW-0812">Transmembrane</keyword>
<dbReference type="InterPro" id="IPR023346">
    <property type="entry name" value="Lysozyme-like_dom_sf"/>
</dbReference>
<reference evidence="3 4" key="1">
    <citation type="submission" date="2019-03" db="EMBL/GenBank/DDBJ databases">
        <title>Genomic Encyclopedia of Type Strains, Phase IV (KMG-IV): sequencing the most valuable type-strain genomes for metagenomic binning, comparative biology and taxonomic classification.</title>
        <authorList>
            <person name="Goeker M."/>
        </authorList>
    </citation>
    <scope>NUCLEOTIDE SEQUENCE [LARGE SCALE GENOMIC DNA]</scope>
    <source>
        <strain evidence="3 4">DSM 15969</strain>
    </source>
</reference>
<dbReference type="Proteomes" id="UP000295063">
    <property type="component" value="Unassembled WGS sequence"/>
</dbReference>
<comment type="caution">
    <text evidence="3">The sequence shown here is derived from an EMBL/GenBank/DDBJ whole genome shotgun (WGS) entry which is preliminary data.</text>
</comment>
<keyword evidence="4" id="KW-1185">Reference proteome</keyword>
<evidence type="ECO:0000256" key="1">
    <source>
        <dbReference type="SAM" id="Phobius"/>
    </source>
</evidence>
<dbReference type="PANTHER" id="PTHR37423">
    <property type="entry name" value="SOLUBLE LYTIC MUREIN TRANSGLYCOSYLASE-RELATED"/>
    <property type="match status" value="1"/>
</dbReference>
<sequence>MRRIGKSRLLVIWYALLVLLVIDAAVITIARYLAEGYRQAVFDEFNSSAGKWQEVKKVPYADFINHYGKVYQLNPEVTAAVIQAESSFQPRAVSRAGANGLMQIIPDTWKQVNKRVNICKGRHAGECTTECYFNPELNIGIGTAYLSELVQRFNGNMILALAAYNAGPGAVERYGGVPPYQETQEYVERIVGYWYQSQNKLVPVYAVPAKKWEFVHQAAWWAFVSIVICLALLVRQMNKRHRSWRWR</sequence>
<protein>
    <submittedName>
        <fullName evidence="3">Soluble lytic murein transglycosylase-like protein</fullName>
    </submittedName>
</protein>
<dbReference type="PANTHER" id="PTHR37423:SF2">
    <property type="entry name" value="MEMBRANE-BOUND LYTIC MUREIN TRANSGLYCOSYLASE C"/>
    <property type="match status" value="1"/>
</dbReference>
<dbReference type="Pfam" id="PF01464">
    <property type="entry name" value="SLT"/>
    <property type="match status" value="1"/>
</dbReference>
<organism evidence="3 4">
    <name type="scientific">Anaerospora hongkongensis</name>
    <dbReference type="NCBI Taxonomy" id="244830"/>
    <lineage>
        <taxon>Bacteria</taxon>
        <taxon>Bacillati</taxon>
        <taxon>Bacillota</taxon>
        <taxon>Negativicutes</taxon>
        <taxon>Selenomonadales</taxon>
        <taxon>Sporomusaceae</taxon>
        <taxon>Anaerospora</taxon>
    </lineage>
</organism>
<accession>A0A4V2Q8U1</accession>
<name>A0A4V2Q8U1_9FIRM</name>
<evidence type="ECO:0000313" key="4">
    <source>
        <dbReference type="Proteomes" id="UP000295063"/>
    </source>
</evidence>
<dbReference type="SUPFAM" id="SSF53955">
    <property type="entry name" value="Lysozyme-like"/>
    <property type="match status" value="1"/>
</dbReference>
<gene>
    <name evidence="3" type="ORF">EV210_104321</name>
</gene>
<dbReference type="EMBL" id="SLUI01000004">
    <property type="protein sequence ID" value="TCL38337.1"/>
    <property type="molecule type" value="Genomic_DNA"/>
</dbReference>
<dbReference type="Gene3D" id="1.10.530.10">
    <property type="match status" value="1"/>
</dbReference>
<evidence type="ECO:0000259" key="2">
    <source>
        <dbReference type="Pfam" id="PF01464"/>
    </source>
</evidence>
<proteinExistence type="predicted"/>
<dbReference type="AlphaFoldDB" id="A0A4V2Q8U1"/>
<dbReference type="CDD" id="cd16896">
    <property type="entry name" value="LT_Slt70-like"/>
    <property type="match status" value="1"/>
</dbReference>
<keyword evidence="1" id="KW-1133">Transmembrane helix</keyword>
<dbReference type="RefSeq" id="WP_132078191.1">
    <property type="nucleotide sequence ID" value="NZ_SLUI01000004.1"/>
</dbReference>